<dbReference type="Pfam" id="PF00657">
    <property type="entry name" value="Lipase_GDSL"/>
    <property type="match status" value="1"/>
</dbReference>
<dbReference type="InterPro" id="IPR051058">
    <property type="entry name" value="GDSL_Est/Lipase"/>
</dbReference>
<dbReference type="InterPro" id="IPR036514">
    <property type="entry name" value="SGNH_hydro_sf"/>
</dbReference>
<feature type="signal peptide" evidence="4">
    <location>
        <begin position="1"/>
        <end position="20"/>
    </location>
</feature>
<keyword evidence="6" id="KW-1185">Reference proteome</keyword>
<comment type="caution">
    <text evidence="5">The sequence shown here is derived from an EMBL/GenBank/DDBJ whole genome shotgun (WGS) entry which is preliminary data.</text>
</comment>
<dbReference type="EMBL" id="JBBWWR010000004">
    <property type="protein sequence ID" value="KAK8968529.1"/>
    <property type="molecule type" value="Genomic_DNA"/>
</dbReference>
<evidence type="ECO:0000256" key="1">
    <source>
        <dbReference type="ARBA" id="ARBA00008668"/>
    </source>
</evidence>
<sequence>MAGLLLLLFLLCSIPKEGFGQKTAGQPSMYVFGDSLADVGNNNHILTLLKADFPHNGVDFAGGMATGRFSNGKNAPDFLAEKLGLPSPPPYLAISSSPNKAEAFLNGINFASAGAGILDSTHRVNLFSLFIH</sequence>
<dbReference type="PANTHER" id="PTHR45648">
    <property type="entry name" value="GDSL LIPASE/ACYLHYDROLASE FAMILY PROTEIN (AFU_ORTHOLOGUE AFUA_4G14700)"/>
    <property type="match status" value="1"/>
</dbReference>
<protein>
    <submittedName>
        <fullName evidence="5">GDSL esterase/lipase</fullName>
    </submittedName>
</protein>
<evidence type="ECO:0000313" key="6">
    <source>
        <dbReference type="Proteomes" id="UP001412067"/>
    </source>
</evidence>
<organism evidence="5 6">
    <name type="scientific">Platanthera guangdongensis</name>
    <dbReference type="NCBI Taxonomy" id="2320717"/>
    <lineage>
        <taxon>Eukaryota</taxon>
        <taxon>Viridiplantae</taxon>
        <taxon>Streptophyta</taxon>
        <taxon>Embryophyta</taxon>
        <taxon>Tracheophyta</taxon>
        <taxon>Spermatophyta</taxon>
        <taxon>Magnoliopsida</taxon>
        <taxon>Liliopsida</taxon>
        <taxon>Asparagales</taxon>
        <taxon>Orchidaceae</taxon>
        <taxon>Orchidoideae</taxon>
        <taxon>Orchideae</taxon>
        <taxon>Orchidinae</taxon>
        <taxon>Platanthera</taxon>
    </lineage>
</organism>
<name>A0ABR2MXX0_9ASPA</name>
<evidence type="ECO:0000256" key="3">
    <source>
        <dbReference type="ARBA" id="ARBA00022963"/>
    </source>
</evidence>
<reference evidence="5 6" key="1">
    <citation type="journal article" date="2022" name="Nat. Plants">
        <title>Genomes of leafy and leafless Platanthera orchids illuminate the evolution of mycoheterotrophy.</title>
        <authorList>
            <person name="Li M.H."/>
            <person name="Liu K.W."/>
            <person name="Li Z."/>
            <person name="Lu H.C."/>
            <person name="Ye Q.L."/>
            <person name="Zhang D."/>
            <person name="Wang J.Y."/>
            <person name="Li Y.F."/>
            <person name="Zhong Z.M."/>
            <person name="Liu X."/>
            <person name="Yu X."/>
            <person name="Liu D.K."/>
            <person name="Tu X.D."/>
            <person name="Liu B."/>
            <person name="Hao Y."/>
            <person name="Liao X.Y."/>
            <person name="Jiang Y.T."/>
            <person name="Sun W.H."/>
            <person name="Chen J."/>
            <person name="Chen Y.Q."/>
            <person name="Ai Y."/>
            <person name="Zhai J.W."/>
            <person name="Wu S.S."/>
            <person name="Zhou Z."/>
            <person name="Hsiao Y.Y."/>
            <person name="Wu W.L."/>
            <person name="Chen Y.Y."/>
            <person name="Lin Y.F."/>
            <person name="Hsu J.L."/>
            <person name="Li C.Y."/>
            <person name="Wang Z.W."/>
            <person name="Zhao X."/>
            <person name="Zhong W.Y."/>
            <person name="Ma X.K."/>
            <person name="Ma L."/>
            <person name="Huang J."/>
            <person name="Chen G.Z."/>
            <person name="Huang M.Z."/>
            <person name="Huang L."/>
            <person name="Peng D.H."/>
            <person name="Luo Y.B."/>
            <person name="Zou S.Q."/>
            <person name="Chen S.P."/>
            <person name="Lan S."/>
            <person name="Tsai W.C."/>
            <person name="Van de Peer Y."/>
            <person name="Liu Z.J."/>
        </authorList>
    </citation>
    <scope>NUCLEOTIDE SEQUENCE [LARGE SCALE GENOMIC DNA]</scope>
    <source>
        <strain evidence="5">Lor288</strain>
    </source>
</reference>
<keyword evidence="3" id="KW-0442">Lipid degradation</keyword>
<feature type="chain" id="PRO_5046459914" evidence="4">
    <location>
        <begin position="21"/>
        <end position="132"/>
    </location>
</feature>
<proteinExistence type="inferred from homology"/>
<keyword evidence="3" id="KW-0443">Lipid metabolism</keyword>
<dbReference type="Gene3D" id="3.40.50.1110">
    <property type="entry name" value="SGNH hydrolase"/>
    <property type="match status" value="1"/>
</dbReference>
<evidence type="ECO:0000313" key="5">
    <source>
        <dbReference type="EMBL" id="KAK8968529.1"/>
    </source>
</evidence>
<evidence type="ECO:0000256" key="2">
    <source>
        <dbReference type="ARBA" id="ARBA00022801"/>
    </source>
</evidence>
<accession>A0ABR2MXX0</accession>
<dbReference type="PANTHER" id="PTHR45648:SF106">
    <property type="entry name" value="ANTHER-SPECIFIC PROLINE-RICH PROTEIN APG"/>
    <property type="match status" value="1"/>
</dbReference>
<keyword evidence="4" id="KW-0732">Signal</keyword>
<keyword evidence="2" id="KW-0378">Hydrolase</keyword>
<dbReference type="InterPro" id="IPR001087">
    <property type="entry name" value="GDSL"/>
</dbReference>
<evidence type="ECO:0000256" key="4">
    <source>
        <dbReference type="SAM" id="SignalP"/>
    </source>
</evidence>
<dbReference type="Proteomes" id="UP001412067">
    <property type="component" value="Unassembled WGS sequence"/>
</dbReference>
<gene>
    <name evidence="5" type="ORF">KSP40_PGU012375</name>
</gene>
<comment type="similarity">
    <text evidence="1">Belongs to the 'GDSL' lipolytic enzyme family.</text>
</comment>